<proteinExistence type="predicted"/>
<accession>A0ABS3T356</accession>
<reference evidence="4 5" key="1">
    <citation type="submission" date="2021-03" db="EMBL/GenBank/DDBJ databases">
        <title>Winogradskyella sp. nov., isolated from costal sediment.</title>
        <authorList>
            <person name="Gao C."/>
        </authorList>
    </citation>
    <scope>NUCLEOTIDE SEQUENCE [LARGE SCALE GENOMIC DNA]</scope>
    <source>
        <strain evidence="4 5">DF17</strain>
    </source>
</reference>
<evidence type="ECO:0000313" key="5">
    <source>
        <dbReference type="Proteomes" id="UP000676776"/>
    </source>
</evidence>
<dbReference type="Proteomes" id="UP000676776">
    <property type="component" value="Unassembled WGS sequence"/>
</dbReference>
<sequence length="219" mass="24153">MKKILLLSCVVVLSLVATAQEKLTEGVITTKQTISSDNPQMQAQLDAMGDMMSKTFFKGNNSRVEMDNPMTGPMTVISSQEKMKTLTLMDNPMMGKKFAMQDVEVTPETLENVKVEDGSATKTILGYSCKEKIVTVNQDGTEVKMSMFVTDQIVPVMTQQTASLGDKINGYPLYMVINMSQQGMAMTITMEVTDIDKSSVSDDKFDMTPPEGYTKMEGM</sequence>
<dbReference type="InterPro" id="IPR025524">
    <property type="entry name" value="DUF4412"/>
</dbReference>
<evidence type="ECO:0000256" key="1">
    <source>
        <dbReference type="SAM" id="MobiDB-lite"/>
    </source>
</evidence>
<dbReference type="RefSeq" id="WP_208154524.1">
    <property type="nucleotide sequence ID" value="NZ_JAGEVF010000008.1"/>
</dbReference>
<evidence type="ECO:0000313" key="4">
    <source>
        <dbReference type="EMBL" id="MBO3117157.1"/>
    </source>
</evidence>
<dbReference type="Pfam" id="PF14371">
    <property type="entry name" value="DUF4412"/>
    <property type="match status" value="1"/>
</dbReference>
<name>A0ABS3T356_9FLAO</name>
<feature type="domain" description="DUF4412" evidence="3">
    <location>
        <begin position="41"/>
        <end position="213"/>
    </location>
</feature>
<comment type="caution">
    <text evidence="4">The sequence shown here is derived from an EMBL/GenBank/DDBJ whole genome shotgun (WGS) entry which is preliminary data.</text>
</comment>
<dbReference type="EMBL" id="JAGEVF010000008">
    <property type="protein sequence ID" value="MBO3117157.1"/>
    <property type="molecule type" value="Genomic_DNA"/>
</dbReference>
<organism evidence="4 5">
    <name type="scientific">Winogradskyella pelagia</name>
    <dbReference type="NCBI Taxonomy" id="2819984"/>
    <lineage>
        <taxon>Bacteria</taxon>
        <taxon>Pseudomonadati</taxon>
        <taxon>Bacteroidota</taxon>
        <taxon>Flavobacteriia</taxon>
        <taxon>Flavobacteriales</taxon>
        <taxon>Flavobacteriaceae</taxon>
        <taxon>Winogradskyella</taxon>
    </lineage>
</organism>
<protein>
    <submittedName>
        <fullName evidence="4">DUF4412 domain-containing protein</fullName>
    </submittedName>
</protein>
<evidence type="ECO:0000256" key="2">
    <source>
        <dbReference type="SAM" id="SignalP"/>
    </source>
</evidence>
<gene>
    <name evidence="4" type="ORF">J4050_10390</name>
</gene>
<keyword evidence="2" id="KW-0732">Signal</keyword>
<feature type="region of interest" description="Disordered" evidence="1">
    <location>
        <begin position="200"/>
        <end position="219"/>
    </location>
</feature>
<keyword evidence="5" id="KW-1185">Reference proteome</keyword>
<feature type="signal peptide" evidence="2">
    <location>
        <begin position="1"/>
        <end position="19"/>
    </location>
</feature>
<evidence type="ECO:0000259" key="3">
    <source>
        <dbReference type="Pfam" id="PF14371"/>
    </source>
</evidence>
<feature type="chain" id="PRO_5047211847" evidence="2">
    <location>
        <begin position="20"/>
        <end position="219"/>
    </location>
</feature>